<reference evidence="2" key="1">
    <citation type="submission" date="2015-02" db="EMBL/GenBank/DDBJ databases">
        <authorList>
            <person name="Chooi Y.-H."/>
        </authorList>
    </citation>
    <scope>NUCLEOTIDE SEQUENCE [LARGE SCALE GENOMIC DNA]</scope>
    <source>
        <strain evidence="2">strain Y</strain>
    </source>
</reference>
<dbReference type="Proteomes" id="UP000033187">
    <property type="component" value="Chromosome 1"/>
</dbReference>
<dbReference type="KEGG" id="fil:BN1229_v1_3221"/>
<dbReference type="AlphaFoldDB" id="A0A0D6JGY2"/>
<keyword evidence="2" id="KW-1185">Reference proteome</keyword>
<name>A0A0D6JGY2_9HYPH</name>
<protein>
    <submittedName>
        <fullName evidence="1">Uncharacterized protein</fullName>
    </submittedName>
</protein>
<dbReference type="KEGG" id="fiy:BN1229_v1_2702"/>
<gene>
    <name evidence="1" type="ORF">YBN1229_v1_2702</name>
</gene>
<evidence type="ECO:0000313" key="1">
    <source>
        <dbReference type="EMBL" id="CPR20645.1"/>
    </source>
</evidence>
<organism evidence="1 2">
    <name type="scientific">Candidatus Filomicrobium marinum</name>
    <dbReference type="NCBI Taxonomy" id="1608628"/>
    <lineage>
        <taxon>Bacteria</taxon>
        <taxon>Pseudomonadati</taxon>
        <taxon>Pseudomonadota</taxon>
        <taxon>Alphaproteobacteria</taxon>
        <taxon>Hyphomicrobiales</taxon>
        <taxon>Hyphomicrobiaceae</taxon>
        <taxon>Filomicrobium</taxon>
    </lineage>
</organism>
<dbReference type="EMBL" id="LN829119">
    <property type="protein sequence ID" value="CPR20645.1"/>
    <property type="molecule type" value="Genomic_DNA"/>
</dbReference>
<evidence type="ECO:0000313" key="2">
    <source>
        <dbReference type="Proteomes" id="UP000033187"/>
    </source>
</evidence>
<sequence length="70" mass="8073">MSSPKRLDPGLSTPKNERMDIVRAFVRVHRFKVQDVTDHMKLIRNAITAMHVSRRTSDIKRFAAVVALQK</sequence>
<accession>A0A0D6JGY2</accession>
<proteinExistence type="predicted"/>